<comment type="caution">
    <text evidence="1">The sequence shown here is derived from an EMBL/GenBank/DDBJ whole genome shotgun (WGS) entry which is preliminary data.</text>
</comment>
<protein>
    <recommendedName>
        <fullName evidence="3">Ribosomal subunit interface protein</fullName>
    </recommendedName>
</protein>
<evidence type="ECO:0000313" key="2">
    <source>
        <dbReference type="Proteomes" id="UP000078459"/>
    </source>
</evidence>
<sequence>MTIQVNTDNHIDGKEDFASYIKDLFNEKLKRFDSHVTRIEVHLSDENAGRGGSDDKKCNIEARIENHDPIFASATSNEMHVAISDALQKIKTGIDRVLDKIKN</sequence>
<accession>A0A179DMB6</accession>
<dbReference type="Pfam" id="PF02482">
    <property type="entry name" value="Ribosomal_S30AE"/>
    <property type="match status" value="1"/>
</dbReference>
<organism evidence="1 2">
    <name type="scientific">Pedobacter psychrophilus</name>
    <dbReference type="NCBI Taxonomy" id="1826909"/>
    <lineage>
        <taxon>Bacteria</taxon>
        <taxon>Pseudomonadati</taxon>
        <taxon>Bacteroidota</taxon>
        <taxon>Sphingobacteriia</taxon>
        <taxon>Sphingobacteriales</taxon>
        <taxon>Sphingobacteriaceae</taxon>
        <taxon>Pedobacter</taxon>
    </lineage>
</organism>
<dbReference type="Gene3D" id="3.30.160.100">
    <property type="entry name" value="Ribosome hibernation promotion factor-like"/>
    <property type="match status" value="1"/>
</dbReference>
<dbReference type="STRING" id="1826909.A5893_03450"/>
<name>A0A179DMB6_9SPHI</name>
<dbReference type="SUPFAM" id="SSF69754">
    <property type="entry name" value="Ribosome binding protein Y (YfiA homologue)"/>
    <property type="match status" value="1"/>
</dbReference>
<evidence type="ECO:0008006" key="3">
    <source>
        <dbReference type="Google" id="ProtNLM"/>
    </source>
</evidence>
<dbReference type="InterPro" id="IPR036567">
    <property type="entry name" value="RHF-like"/>
</dbReference>
<gene>
    <name evidence="1" type="ORF">A5893_03450</name>
</gene>
<proteinExistence type="predicted"/>
<dbReference type="InterPro" id="IPR003489">
    <property type="entry name" value="RHF/RaiA"/>
</dbReference>
<reference evidence="1 2" key="1">
    <citation type="submission" date="2016-04" db="EMBL/GenBank/DDBJ databases">
        <authorList>
            <person name="Evans L.H."/>
            <person name="Alamgir A."/>
            <person name="Owens N."/>
            <person name="Weber N.D."/>
            <person name="Virtaneva K."/>
            <person name="Barbian K."/>
            <person name="Babar A."/>
            <person name="Rosenke K."/>
        </authorList>
    </citation>
    <scope>NUCLEOTIDE SEQUENCE [LARGE SCALE GENOMIC DNA]</scope>
    <source>
        <strain evidence="1 2">CCM 8644</strain>
    </source>
</reference>
<keyword evidence="2" id="KW-1185">Reference proteome</keyword>
<dbReference type="AlphaFoldDB" id="A0A179DMB6"/>
<evidence type="ECO:0000313" key="1">
    <source>
        <dbReference type="EMBL" id="OAQ42185.1"/>
    </source>
</evidence>
<dbReference type="Proteomes" id="UP000078459">
    <property type="component" value="Unassembled WGS sequence"/>
</dbReference>
<reference evidence="1 2" key="2">
    <citation type="submission" date="2016-06" db="EMBL/GenBank/DDBJ databases">
        <title>Pedobacter psychrophilus sp. nov., isolated from Antarctic fragmentary rock.</title>
        <authorList>
            <person name="Svec P."/>
        </authorList>
    </citation>
    <scope>NUCLEOTIDE SEQUENCE [LARGE SCALE GENOMIC DNA]</scope>
    <source>
        <strain evidence="1 2">CCM 8644</strain>
    </source>
</reference>
<dbReference type="OrthoDB" id="121633at2"/>
<dbReference type="EMBL" id="LWHJ01000011">
    <property type="protein sequence ID" value="OAQ42185.1"/>
    <property type="molecule type" value="Genomic_DNA"/>
</dbReference>